<dbReference type="PANTHER" id="PTHR43201">
    <property type="entry name" value="ACYL-COA SYNTHETASE"/>
    <property type="match status" value="1"/>
</dbReference>
<evidence type="ECO:0000313" key="6">
    <source>
        <dbReference type="Proteomes" id="UP001597182"/>
    </source>
</evidence>
<keyword evidence="6" id="KW-1185">Reference proteome</keyword>
<evidence type="ECO:0000259" key="4">
    <source>
        <dbReference type="Pfam" id="PF13193"/>
    </source>
</evidence>
<dbReference type="InterPro" id="IPR000873">
    <property type="entry name" value="AMP-dep_synth/lig_dom"/>
</dbReference>
<comment type="caution">
    <text evidence="5">The sequence shown here is derived from an EMBL/GenBank/DDBJ whole genome shotgun (WGS) entry which is preliminary data.</text>
</comment>
<feature type="domain" description="AMP-dependent synthetase/ligase" evidence="3">
    <location>
        <begin position="21"/>
        <end position="378"/>
    </location>
</feature>
<dbReference type="Pfam" id="PF13193">
    <property type="entry name" value="AMP-binding_C"/>
    <property type="match status" value="1"/>
</dbReference>
<dbReference type="SUPFAM" id="SSF56801">
    <property type="entry name" value="Acetyl-CoA synthetase-like"/>
    <property type="match status" value="1"/>
</dbReference>
<dbReference type="InterPro" id="IPR042099">
    <property type="entry name" value="ANL_N_sf"/>
</dbReference>
<evidence type="ECO:0000256" key="2">
    <source>
        <dbReference type="ARBA" id="ARBA00022598"/>
    </source>
</evidence>
<dbReference type="InterPro" id="IPR045851">
    <property type="entry name" value="AMP-bd_C_sf"/>
</dbReference>
<evidence type="ECO:0000313" key="5">
    <source>
        <dbReference type="EMBL" id="MFD1235844.1"/>
    </source>
</evidence>
<dbReference type="Proteomes" id="UP001597182">
    <property type="component" value="Unassembled WGS sequence"/>
</dbReference>
<dbReference type="Gene3D" id="3.40.50.12780">
    <property type="entry name" value="N-terminal domain of ligase-like"/>
    <property type="match status" value="1"/>
</dbReference>
<dbReference type="PROSITE" id="PS00455">
    <property type="entry name" value="AMP_BINDING"/>
    <property type="match status" value="1"/>
</dbReference>
<comment type="similarity">
    <text evidence="1">Belongs to the ATP-dependent AMP-binding enzyme family.</text>
</comment>
<dbReference type="RefSeq" id="WP_346092003.1">
    <property type="nucleotide sequence ID" value="NZ_BAABKS010000049.1"/>
</dbReference>
<reference evidence="6" key="1">
    <citation type="journal article" date="2019" name="Int. J. Syst. Evol. Microbiol.">
        <title>The Global Catalogue of Microorganisms (GCM) 10K type strain sequencing project: providing services to taxonomists for standard genome sequencing and annotation.</title>
        <authorList>
            <consortium name="The Broad Institute Genomics Platform"/>
            <consortium name="The Broad Institute Genome Sequencing Center for Infectious Disease"/>
            <person name="Wu L."/>
            <person name="Ma J."/>
        </authorList>
    </citation>
    <scope>NUCLEOTIDE SEQUENCE [LARGE SCALE GENOMIC DNA]</scope>
    <source>
        <strain evidence="6">CCUG 49018</strain>
    </source>
</reference>
<organism evidence="5 6">
    <name type="scientific">Pseudonocardia benzenivorans</name>
    <dbReference type="NCBI Taxonomy" id="228005"/>
    <lineage>
        <taxon>Bacteria</taxon>
        <taxon>Bacillati</taxon>
        <taxon>Actinomycetota</taxon>
        <taxon>Actinomycetes</taxon>
        <taxon>Pseudonocardiales</taxon>
        <taxon>Pseudonocardiaceae</taxon>
        <taxon>Pseudonocardia</taxon>
    </lineage>
</organism>
<accession>A0ABW3VND5</accession>
<gene>
    <name evidence="5" type="ORF">ACFQ34_21335</name>
</gene>
<dbReference type="PANTHER" id="PTHR43201:SF5">
    <property type="entry name" value="MEDIUM-CHAIN ACYL-COA LIGASE ACSF2, MITOCHONDRIAL"/>
    <property type="match status" value="1"/>
</dbReference>
<dbReference type="InterPro" id="IPR025110">
    <property type="entry name" value="AMP-bd_C"/>
</dbReference>
<evidence type="ECO:0000256" key="1">
    <source>
        <dbReference type="ARBA" id="ARBA00006432"/>
    </source>
</evidence>
<keyword evidence="2" id="KW-0436">Ligase</keyword>
<protein>
    <submittedName>
        <fullName evidence="5">Class I adenylate-forming enzyme family protein</fullName>
    </submittedName>
</protein>
<sequence>MTAGLVAAAAGTTLDALYRRSIRIFADRTAVTTGDPDGPVWTYRELGERARRLAAGLAASGVRHGDRVAVLSETRPEFVELYVALARLGVTAITLNIRWHAEEIAHAVGVARPVAFVTSGLGADRAAAVRDRCPSVRHWYCMDDTGDAAGFEPYSALPADGDVPADVAQPSDVHNVLYTSGTTGRAKGAMITQQAAAIRALRLAQWYSLTPDDGFVGWLPLFHTGGDESLNATLLTGGIFCALATAHTETMFAAVQRHRLTWTLLLPGVITDVLHHERRTDYDLSTLRFVIGYANMMPTVVKELTAALDVDFNDAFGQTETSYVLAHGWSGPGEDPHLRKMPTPLMEVRIVDAQLQETPVGVPGECVVRGPTTMAGYLDDPEATAEVFAGGWLHTGDVLVRHDDGTLSYVDRAKYLIKTGGENVYPAEVEQAIAGHPGVEEVCAYGVPDPRWGETVKVVVVRAPGADVSGEEVVAWCRDRLAAFKRPHFVEFVDAAELPRSTTGKLQRHLLAERGADEKERVS</sequence>
<dbReference type="InterPro" id="IPR020845">
    <property type="entry name" value="AMP-binding_CS"/>
</dbReference>
<proteinExistence type="inferred from homology"/>
<dbReference type="EMBL" id="JBHTMB010000177">
    <property type="protein sequence ID" value="MFD1235844.1"/>
    <property type="molecule type" value="Genomic_DNA"/>
</dbReference>
<dbReference type="Gene3D" id="3.30.300.30">
    <property type="match status" value="1"/>
</dbReference>
<dbReference type="Pfam" id="PF00501">
    <property type="entry name" value="AMP-binding"/>
    <property type="match status" value="1"/>
</dbReference>
<name>A0ABW3VND5_9PSEU</name>
<evidence type="ECO:0000259" key="3">
    <source>
        <dbReference type="Pfam" id="PF00501"/>
    </source>
</evidence>
<feature type="domain" description="AMP-binding enzyme C-terminal" evidence="4">
    <location>
        <begin position="428"/>
        <end position="505"/>
    </location>
</feature>